<feature type="chain" id="PRO_5012527399" evidence="4">
    <location>
        <begin position="24"/>
        <end position="593"/>
    </location>
</feature>
<dbReference type="Gene3D" id="3.90.76.10">
    <property type="entry name" value="Dipeptide-binding Protein, Domain 1"/>
    <property type="match status" value="1"/>
</dbReference>
<dbReference type="GO" id="GO:0043190">
    <property type="term" value="C:ATP-binding cassette (ABC) transporter complex"/>
    <property type="evidence" value="ECO:0007669"/>
    <property type="project" value="InterPro"/>
</dbReference>
<dbReference type="PANTHER" id="PTHR30290:SF9">
    <property type="entry name" value="OLIGOPEPTIDE-BINDING PROTEIN APPA"/>
    <property type="match status" value="1"/>
</dbReference>
<proteinExistence type="inferred from homology"/>
<dbReference type="Pfam" id="PF00496">
    <property type="entry name" value="SBP_bac_5"/>
    <property type="match status" value="1"/>
</dbReference>
<feature type="signal peptide" evidence="4">
    <location>
        <begin position="1"/>
        <end position="23"/>
    </location>
</feature>
<dbReference type="GO" id="GO:0042597">
    <property type="term" value="C:periplasmic space"/>
    <property type="evidence" value="ECO:0007669"/>
    <property type="project" value="UniProtKB-ARBA"/>
</dbReference>
<reference evidence="6 7" key="1">
    <citation type="submission" date="2017-01" db="EMBL/GenBank/DDBJ databases">
        <title>Genome Analysis of Deinococcus marmoris KOPRI26562.</title>
        <authorList>
            <person name="Kim J.H."/>
            <person name="Oh H.-M."/>
        </authorList>
    </citation>
    <scope>NUCLEOTIDE SEQUENCE [LARGE SCALE GENOMIC DNA]</scope>
    <source>
        <strain evidence="6 7">KOPRI26562</strain>
    </source>
</reference>
<accession>A0A1U7P145</accession>
<dbReference type="PANTHER" id="PTHR30290">
    <property type="entry name" value="PERIPLASMIC BINDING COMPONENT OF ABC TRANSPORTER"/>
    <property type="match status" value="1"/>
</dbReference>
<keyword evidence="2" id="KW-0813">Transport</keyword>
<evidence type="ECO:0000256" key="3">
    <source>
        <dbReference type="ARBA" id="ARBA00022729"/>
    </source>
</evidence>
<evidence type="ECO:0000256" key="1">
    <source>
        <dbReference type="ARBA" id="ARBA00005695"/>
    </source>
</evidence>
<dbReference type="GO" id="GO:1904680">
    <property type="term" value="F:peptide transmembrane transporter activity"/>
    <property type="evidence" value="ECO:0007669"/>
    <property type="project" value="TreeGrafter"/>
</dbReference>
<feature type="domain" description="Solute-binding protein family 5" evidence="5">
    <location>
        <begin position="88"/>
        <end position="485"/>
    </location>
</feature>
<dbReference type="PIRSF" id="PIRSF002741">
    <property type="entry name" value="MppA"/>
    <property type="match status" value="1"/>
</dbReference>
<keyword evidence="7" id="KW-1185">Reference proteome</keyword>
<keyword evidence="3 4" id="KW-0732">Signal</keyword>
<organism evidence="6 7">
    <name type="scientific">Deinococcus marmoris</name>
    <dbReference type="NCBI Taxonomy" id="249408"/>
    <lineage>
        <taxon>Bacteria</taxon>
        <taxon>Thermotogati</taxon>
        <taxon>Deinococcota</taxon>
        <taxon>Deinococci</taxon>
        <taxon>Deinococcales</taxon>
        <taxon>Deinococcaceae</taxon>
        <taxon>Deinococcus</taxon>
    </lineage>
</organism>
<gene>
    <name evidence="6" type="ORF">BOO71_0004471</name>
</gene>
<dbReference type="GO" id="GO:0015833">
    <property type="term" value="P:peptide transport"/>
    <property type="evidence" value="ECO:0007669"/>
    <property type="project" value="TreeGrafter"/>
</dbReference>
<evidence type="ECO:0000259" key="5">
    <source>
        <dbReference type="Pfam" id="PF00496"/>
    </source>
</evidence>
<evidence type="ECO:0000313" key="6">
    <source>
        <dbReference type="EMBL" id="OLV18891.1"/>
    </source>
</evidence>
<dbReference type="InterPro" id="IPR030678">
    <property type="entry name" value="Peptide/Ni-bd"/>
</dbReference>
<dbReference type="EMBL" id="MSTI01000051">
    <property type="protein sequence ID" value="OLV18891.1"/>
    <property type="molecule type" value="Genomic_DNA"/>
</dbReference>
<protein>
    <submittedName>
        <fullName evidence="6">Oligopeptide ABC transporter, periplasmic oligopeptide-binding protein OppA</fullName>
    </submittedName>
</protein>
<evidence type="ECO:0000256" key="2">
    <source>
        <dbReference type="ARBA" id="ARBA00022448"/>
    </source>
</evidence>
<dbReference type="Gene3D" id="3.40.190.10">
    <property type="entry name" value="Periplasmic binding protein-like II"/>
    <property type="match status" value="1"/>
</dbReference>
<dbReference type="InterPro" id="IPR039424">
    <property type="entry name" value="SBP_5"/>
</dbReference>
<dbReference type="Gene3D" id="3.10.105.10">
    <property type="entry name" value="Dipeptide-binding Protein, Domain 3"/>
    <property type="match status" value="1"/>
</dbReference>
<name>A0A1U7P145_9DEIO</name>
<dbReference type="Proteomes" id="UP000186607">
    <property type="component" value="Unassembled WGS sequence"/>
</dbReference>
<dbReference type="OrthoDB" id="9796817at2"/>
<sequence length="593" mass="65090">MKKVPFKKALILALAMTATTSMAAPFVYPAAWTAEQNTANKRGGEFRNYALSDFKTFNPFTSAEATSIPGTEADTSATLFTQDPRNNEFIPKMAAGPAVVSNNNKRFVVKIRPGMKFSDGQPITADDWITTWKIHTDDKVGSNSYDTFFINDKPITIKKIDDLTLQFDFPSQSSTALSIMSFAPWPDHVFGKAYKAGGAEAVKKLWGLGTNPSEIVSAGMWVLDSYKAGERAVLKANKYYGDWNKDSKGNPVPYLNTYSFKIVPDLNAGLASYLAGQLDTFAPSKADDLAQIKKSIDAGNLKAFLKANVSPNSTSSWITFNWNKSADPAKQALFRDVRFRRAMSHIANRDAMIKLALGGLGSEVYFSVYPIFKDQTDAGIKAGAPEYKYDLAQASKLLAQIGYKKKNADGYLVDSKGKVLEFNLATNAGNTVREQLGQVFRDEAKKVGVKVNFTPIDFNALVGQLTAKGENRPFDAILLGLSGGTNIWPFGVNVVPCGTNLHSYNNPTDGKCLTSQEQLMTKEYYQGDAELNTAKRLAIGAQLMKNEGELQPVIYLVGTNYHVTYNTRVGGQYTPEMMDAYYGARDIGLTFIK</sequence>
<evidence type="ECO:0000313" key="7">
    <source>
        <dbReference type="Proteomes" id="UP000186607"/>
    </source>
</evidence>
<comment type="caution">
    <text evidence="6">The sequence shown here is derived from an EMBL/GenBank/DDBJ whole genome shotgun (WGS) entry which is preliminary data.</text>
</comment>
<dbReference type="RefSeq" id="WP_075831367.1">
    <property type="nucleotide sequence ID" value="NZ_MSTI01000051.1"/>
</dbReference>
<dbReference type="InterPro" id="IPR000914">
    <property type="entry name" value="SBP_5_dom"/>
</dbReference>
<dbReference type="STRING" id="249408.BOO71_0004471"/>
<comment type="similarity">
    <text evidence="1">Belongs to the bacterial solute-binding protein 5 family.</text>
</comment>
<dbReference type="AlphaFoldDB" id="A0A1U7P145"/>
<dbReference type="CDD" id="cd08500">
    <property type="entry name" value="PBP2_NikA_DppA_OppA_like_4"/>
    <property type="match status" value="1"/>
</dbReference>
<dbReference type="SUPFAM" id="SSF53850">
    <property type="entry name" value="Periplasmic binding protein-like II"/>
    <property type="match status" value="1"/>
</dbReference>
<evidence type="ECO:0000256" key="4">
    <source>
        <dbReference type="SAM" id="SignalP"/>
    </source>
</evidence>